<feature type="compositionally biased region" description="Basic and acidic residues" evidence="1">
    <location>
        <begin position="1"/>
        <end position="20"/>
    </location>
</feature>
<evidence type="ECO:0000313" key="2">
    <source>
        <dbReference type="EMBL" id="GBP51630.1"/>
    </source>
</evidence>
<keyword evidence="3" id="KW-1185">Reference proteome</keyword>
<sequence length="81" mass="9308">MVAEKCAKCDDGARGGDGRRRPPRVTKQQFKLTTRHLHKSARSDRDHLRRLMLYGMTETRSCTRARDRAHLTSAVKKVKDS</sequence>
<name>A0A4C1WLB0_EUMVA</name>
<protein>
    <submittedName>
        <fullName evidence="2">Uncharacterized protein</fullName>
    </submittedName>
</protein>
<reference evidence="2 3" key="1">
    <citation type="journal article" date="2019" name="Commun. Biol.">
        <title>The bagworm genome reveals a unique fibroin gene that provides high tensile strength.</title>
        <authorList>
            <person name="Kono N."/>
            <person name="Nakamura H."/>
            <person name="Ohtoshi R."/>
            <person name="Tomita M."/>
            <person name="Numata K."/>
            <person name="Arakawa K."/>
        </authorList>
    </citation>
    <scope>NUCLEOTIDE SEQUENCE [LARGE SCALE GENOMIC DNA]</scope>
</reference>
<evidence type="ECO:0000313" key="3">
    <source>
        <dbReference type="Proteomes" id="UP000299102"/>
    </source>
</evidence>
<gene>
    <name evidence="2" type="ORF">EVAR_96226_1</name>
</gene>
<dbReference type="AlphaFoldDB" id="A0A4C1WLB0"/>
<accession>A0A4C1WLB0</accession>
<evidence type="ECO:0000256" key="1">
    <source>
        <dbReference type="SAM" id="MobiDB-lite"/>
    </source>
</evidence>
<proteinExistence type="predicted"/>
<organism evidence="2 3">
    <name type="scientific">Eumeta variegata</name>
    <name type="common">Bagworm moth</name>
    <name type="synonym">Eumeta japonica</name>
    <dbReference type="NCBI Taxonomy" id="151549"/>
    <lineage>
        <taxon>Eukaryota</taxon>
        <taxon>Metazoa</taxon>
        <taxon>Ecdysozoa</taxon>
        <taxon>Arthropoda</taxon>
        <taxon>Hexapoda</taxon>
        <taxon>Insecta</taxon>
        <taxon>Pterygota</taxon>
        <taxon>Neoptera</taxon>
        <taxon>Endopterygota</taxon>
        <taxon>Lepidoptera</taxon>
        <taxon>Glossata</taxon>
        <taxon>Ditrysia</taxon>
        <taxon>Tineoidea</taxon>
        <taxon>Psychidae</taxon>
        <taxon>Oiketicinae</taxon>
        <taxon>Eumeta</taxon>
    </lineage>
</organism>
<dbReference type="Proteomes" id="UP000299102">
    <property type="component" value="Unassembled WGS sequence"/>
</dbReference>
<feature type="region of interest" description="Disordered" evidence="1">
    <location>
        <begin position="1"/>
        <end position="44"/>
    </location>
</feature>
<comment type="caution">
    <text evidence="2">The sequence shown here is derived from an EMBL/GenBank/DDBJ whole genome shotgun (WGS) entry which is preliminary data.</text>
</comment>
<dbReference type="EMBL" id="BGZK01000585">
    <property type="protein sequence ID" value="GBP51630.1"/>
    <property type="molecule type" value="Genomic_DNA"/>
</dbReference>